<sequence>MVRYNPNEIEPRWQSYWDEHNTFATPSKADLQSDAAKRYVLDMFPYPSGDGLHVGHPEGYTATDIISRFARARGENVLHPMGFDAFGLPAEEHAIRTGEHPRVQTQRNIDNFTRQLKMLGFSYDWDRVLATTDEAYFRWTQWIFLVLYDTWFDTELQKGRPIAELPIPDEVTPKERKRSNCTAIHGGWPTRMTHW</sequence>
<keyword evidence="10" id="KW-1185">Reference proteome</keyword>
<keyword evidence="3" id="KW-0436">Ligase</keyword>
<dbReference type="Pfam" id="PF09334">
    <property type="entry name" value="tRNA-synt_1g"/>
    <property type="match status" value="1"/>
</dbReference>
<dbReference type="GO" id="GO:0005829">
    <property type="term" value="C:cytosol"/>
    <property type="evidence" value="ECO:0007669"/>
    <property type="project" value="TreeGrafter"/>
</dbReference>
<feature type="domain" description="Methionyl/Leucyl tRNA synthetase" evidence="8">
    <location>
        <begin position="44"/>
        <end position="149"/>
    </location>
</feature>
<evidence type="ECO:0000256" key="2">
    <source>
        <dbReference type="ARBA" id="ARBA00013164"/>
    </source>
</evidence>
<keyword evidence="4" id="KW-0547">Nucleotide-binding</keyword>
<organism evidence="9 10">
    <name type="scientific">Rhodopirellula sallentina SM41</name>
    <dbReference type="NCBI Taxonomy" id="1263870"/>
    <lineage>
        <taxon>Bacteria</taxon>
        <taxon>Pseudomonadati</taxon>
        <taxon>Planctomycetota</taxon>
        <taxon>Planctomycetia</taxon>
        <taxon>Pirellulales</taxon>
        <taxon>Pirellulaceae</taxon>
        <taxon>Rhodopirellula</taxon>
    </lineage>
</organism>
<evidence type="ECO:0000313" key="9">
    <source>
        <dbReference type="EMBL" id="EMI53917.1"/>
    </source>
</evidence>
<dbReference type="PROSITE" id="PS00178">
    <property type="entry name" value="AA_TRNA_LIGASE_I"/>
    <property type="match status" value="1"/>
</dbReference>
<dbReference type="AlphaFoldDB" id="M5TXG0"/>
<evidence type="ECO:0000256" key="4">
    <source>
        <dbReference type="ARBA" id="ARBA00022741"/>
    </source>
</evidence>
<dbReference type="GO" id="GO:0006429">
    <property type="term" value="P:leucyl-tRNA aminoacylation"/>
    <property type="evidence" value="ECO:0007669"/>
    <property type="project" value="InterPro"/>
</dbReference>
<gene>
    <name evidence="9" type="ORF">RSSM_04664</name>
</gene>
<dbReference type="FunFam" id="1.10.730.10:FF:000012">
    <property type="entry name" value="Leucine--tRNA ligase"/>
    <property type="match status" value="1"/>
</dbReference>
<evidence type="ECO:0000259" key="8">
    <source>
        <dbReference type="Pfam" id="PF09334"/>
    </source>
</evidence>
<dbReference type="SUPFAM" id="SSF52374">
    <property type="entry name" value="Nucleotidylyl transferase"/>
    <property type="match status" value="1"/>
</dbReference>
<dbReference type="InterPro" id="IPR002302">
    <property type="entry name" value="Leu-tRNA-ligase"/>
</dbReference>
<name>M5TXG0_9BACT</name>
<dbReference type="EC" id="6.1.1.4" evidence="2"/>
<accession>M5TXG0</accession>
<comment type="caution">
    <text evidence="9">The sequence shown here is derived from an EMBL/GenBank/DDBJ whole genome shotgun (WGS) entry which is preliminary data.</text>
</comment>
<evidence type="ECO:0000256" key="3">
    <source>
        <dbReference type="ARBA" id="ARBA00022598"/>
    </source>
</evidence>
<dbReference type="GO" id="GO:0005524">
    <property type="term" value="F:ATP binding"/>
    <property type="evidence" value="ECO:0007669"/>
    <property type="project" value="UniProtKB-KW"/>
</dbReference>
<evidence type="ECO:0000313" key="10">
    <source>
        <dbReference type="Proteomes" id="UP000011885"/>
    </source>
</evidence>
<evidence type="ECO:0000256" key="7">
    <source>
        <dbReference type="ARBA" id="ARBA00023146"/>
    </source>
</evidence>
<dbReference type="InterPro" id="IPR014729">
    <property type="entry name" value="Rossmann-like_a/b/a_fold"/>
</dbReference>
<dbReference type="InterPro" id="IPR015413">
    <property type="entry name" value="Methionyl/Leucyl_tRNA_Synth"/>
</dbReference>
<dbReference type="Gene3D" id="3.40.50.620">
    <property type="entry name" value="HUPs"/>
    <property type="match status" value="1"/>
</dbReference>
<evidence type="ECO:0000256" key="1">
    <source>
        <dbReference type="ARBA" id="ARBA00005594"/>
    </source>
</evidence>
<dbReference type="PANTHER" id="PTHR43740">
    <property type="entry name" value="LEUCYL-TRNA SYNTHETASE"/>
    <property type="match status" value="1"/>
</dbReference>
<evidence type="ECO:0000256" key="6">
    <source>
        <dbReference type="ARBA" id="ARBA00022917"/>
    </source>
</evidence>
<dbReference type="Proteomes" id="UP000011885">
    <property type="component" value="Unassembled WGS sequence"/>
</dbReference>
<evidence type="ECO:0000256" key="5">
    <source>
        <dbReference type="ARBA" id="ARBA00022840"/>
    </source>
</evidence>
<dbReference type="EMBL" id="ANOH01000319">
    <property type="protein sequence ID" value="EMI53917.1"/>
    <property type="molecule type" value="Genomic_DNA"/>
</dbReference>
<dbReference type="FunFam" id="3.40.50.620:FF:000060">
    <property type="entry name" value="Leucine--tRNA ligase"/>
    <property type="match status" value="1"/>
</dbReference>
<dbReference type="PANTHER" id="PTHR43740:SF2">
    <property type="entry name" value="LEUCINE--TRNA LIGASE, MITOCHONDRIAL"/>
    <property type="match status" value="1"/>
</dbReference>
<keyword evidence="7 9" id="KW-0030">Aminoacyl-tRNA synthetase</keyword>
<dbReference type="GO" id="GO:0004823">
    <property type="term" value="F:leucine-tRNA ligase activity"/>
    <property type="evidence" value="ECO:0007669"/>
    <property type="project" value="UniProtKB-EC"/>
</dbReference>
<comment type="similarity">
    <text evidence="1">Belongs to the class-I aminoacyl-tRNA synthetase family.</text>
</comment>
<keyword evidence="6" id="KW-0648">Protein biosynthesis</keyword>
<protein>
    <recommendedName>
        <fullName evidence="2">leucine--tRNA ligase</fullName>
        <ecNumber evidence="2">6.1.1.4</ecNumber>
    </recommendedName>
</protein>
<keyword evidence="5" id="KW-0067">ATP-binding</keyword>
<reference evidence="9 10" key="1">
    <citation type="journal article" date="2013" name="Mar. Genomics">
        <title>Expression of sulfatases in Rhodopirellula baltica and the diversity of sulfatases in the genus Rhodopirellula.</title>
        <authorList>
            <person name="Wegner C.E."/>
            <person name="Richter-Heitmann T."/>
            <person name="Klindworth A."/>
            <person name="Klockow C."/>
            <person name="Richter M."/>
            <person name="Achstetter T."/>
            <person name="Glockner F.O."/>
            <person name="Harder J."/>
        </authorList>
    </citation>
    <scope>NUCLEOTIDE SEQUENCE [LARGE SCALE GENOMIC DNA]</scope>
    <source>
        <strain evidence="9 10">SM41</strain>
    </source>
</reference>
<dbReference type="PATRIC" id="fig|1263870.3.peg.4930"/>
<proteinExistence type="inferred from homology"/>
<dbReference type="InterPro" id="IPR001412">
    <property type="entry name" value="aa-tRNA-synth_I_CS"/>
</dbReference>